<keyword evidence="2" id="KW-1185">Reference proteome</keyword>
<gene>
    <name evidence="1" type="ORF">G6011_05935</name>
</gene>
<dbReference type="Proteomes" id="UP001199106">
    <property type="component" value="Unassembled WGS sequence"/>
</dbReference>
<dbReference type="EMBL" id="JAANER010000005">
    <property type="protein sequence ID" value="KAG9189067.1"/>
    <property type="molecule type" value="Genomic_DNA"/>
</dbReference>
<name>A0AAD4FFE9_9PLEO</name>
<reference evidence="1" key="1">
    <citation type="submission" date="2021-07" db="EMBL/GenBank/DDBJ databases">
        <title>Genome Resource of American Ginseng Black Spot Pathogen Alternaria panax.</title>
        <authorList>
            <person name="Qiu C."/>
            <person name="Wang W."/>
            <person name="Liu Z."/>
        </authorList>
    </citation>
    <scope>NUCLEOTIDE SEQUENCE</scope>
    <source>
        <strain evidence="1">BNCC115425</strain>
    </source>
</reference>
<organism evidence="1 2">
    <name type="scientific">Alternaria panax</name>
    <dbReference type="NCBI Taxonomy" id="48097"/>
    <lineage>
        <taxon>Eukaryota</taxon>
        <taxon>Fungi</taxon>
        <taxon>Dikarya</taxon>
        <taxon>Ascomycota</taxon>
        <taxon>Pezizomycotina</taxon>
        <taxon>Dothideomycetes</taxon>
        <taxon>Pleosporomycetidae</taxon>
        <taxon>Pleosporales</taxon>
        <taxon>Pleosporineae</taxon>
        <taxon>Pleosporaceae</taxon>
        <taxon>Alternaria</taxon>
        <taxon>Alternaria sect. Panax</taxon>
    </lineage>
</organism>
<comment type="caution">
    <text evidence="1">The sequence shown here is derived from an EMBL/GenBank/DDBJ whole genome shotgun (WGS) entry which is preliminary data.</text>
</comment>
<dbReference type="AlphaFoldDB" id="A0AAD4FFE9"/>
<evidence type="ECO:0000313" key="2">
    <source>
        <dbReference type="Proteomes" id="UP001199106"/>
    </source>
</evidence>
<accession>A0AAD4FFE9</accession>
<sequence length="245" mass="28569">MPYLDTRIRNLLREAREDKEEGEAINRYNTVRLCPPPDDKLMALDWGQEKYKYRFQPPPRQNDPIIREILRLIRSLNVESIEVANMRFRVSPTDKSSAFWLALPDYTTYCSKLYTFMDDHNEFSLTSWVSFHPGLPGPSADNLYLKIGTKWGLLKDWLLSSYKSTHILSDGRGLIGEKGVKAQRKWWKLNGKHFRLFDLPAEVRMMIFEFALGPRIYPLGTDHSYSRHFSCSHSLSLSLSYTLQG</sequence>
<proteinExistence type="predicted"/>
<protein>
    <submittedName>
        <fullName evidence="1">Uncharacterized protein</fullName>
    </submittedName>
</protein>
<evidence type="ECO:0000313" key="1">
    <source>
        <dbReference type="EMBL" id="KAG9189067.1"/>
    </source>
</evidence>